<evidence type="ECO:0000256" key="4">
    <source>
        <dbReference type="ARBA" id="ARBA00022837"/>
    </source>
</evidence>
<evidence type="ECO:0000256" key="6">
    <source>
        <dbReference type="ARBA" id="ARBA00023277"/>
    </source>
</evidence>
<evidence type="ECO:0000256" key="1">
    <source>
        <dbReference type="ARBA" id="ARBA00001913"/>
    </source>
</evidence>
<dbReference type="PANTHER" id="PTHR10091:SF0">
    <property type="entry name" value="GALACTOSE MUTAROTASE"/>
    <property type="match status" value="1"/>
</dbReference>
<comment type="subunit">
    <text evidence="3">Monomer.</text>
</comment>
<dbReference type="InterPro" id="IPR011013">
    <property type="entry name" value="Gal_mutarotase_sf_dom"/>
</dbReference>
<dbReference type="Proteomes" id="UP001206312">
    <property type="component" value="Unassembled WGS sequence"/>
</dbReference>
<keyword evidence="6" id="KW-0119">Carbohydrate metabolism</keyword>
<evidence type="ECO:0000313" key="8">
    <source>
        <dbReference type="Proteomes" id="UP001206312"/>
    </source>
</evidence>
<dbReference type="EMBL" id="JAMXIB010000002">
    <property type="protein sequence ID" value="MCO5724005.1"/>
    <property type="molecule type" value="Genomic_DNA"/>
</dbReference>
<dbReference type="InterPro" id="IPR047215">
    <property type="entry name" value="Galactose_mutarotase-like"/>
</dbReference>
<proteinExistence type="inferred from homology"/>
<name>A0ABT1AWK3_9FLAO</name>
<organism evidence="7 8">
    <name type="scientific">Robiginitalea marina</name>
    <dbReference type="NCBI Taxonomy" id="2954105"/>
    <lineage>
        <taxon>Bacteria</taxon>
        <taxon>Pseudomonadati</taxon>
        <taxon>Bacteroidota</taxon>
        <taxon>Flavobacteriia</taxon>
        <taxon>Flavobacteriales</taxon>
        <taxon>Flavobacteriaceae</taxon>
        <taxon>Robiginitalea</taxon>
    </lineage>
</organism>
<accession>A0ABT1AWK3</accession>
<reference evidence="7 8" key="1">
    <citation type="submission" date="2022-06" db="EMBL/GenBank/DDBJ databases">
        <authorList>
            <person name="Xuan X."/>
        </authorList>
    </citation>
    <scope>NUCLEOTIDE SEQUENCE [LARGE SCALE GENOMIC DNA]</scope>
    <source>
        <strain evidence="7 8">2V75</strain>
    </source>
</reference>
<keyword evidence="5" id="KW-0413">Isomerase</keyword>
<evidence type="ECO:0000256" key="3">
    <source>
        <dbReference type="ARBA" id="ARBA00011245"/>
    </source>
</evidence>
<dbReference type="InterPro" id="IPR008183">
    <property type="entry name" value="Aldose_1/G6P_1-epimerase"/>
</dbReference>
<evidence type="ECO:0000313" key="7">
    <source>
        <dbReference type="EMBL" id="MCO5724005.1"/>
    </source>
</evidence>
<evidence type="ECO:0000256" key="5">
    <source>
        <dbReference type="ARBA" id="ARBA00023235"/>
    </source>
</evidence>
<dbReference type="InterPro" id="IPR014718">
    <property type="entry name" value="GH-type_carb-bd"/>
</dbReference>
<sequence length="303" mass="34103">MRHVSIKNRWLSLQVLDYGAVIQKLRFRTAPDTWMDMVVGHEDPRAYLQDPFSMGACVGRFAGRLSGGSLDLGGKSFPLSHREGITLHGGTGGFGKRYWTIEAVEEGTDQPEIRLSYFSPHLEEGFPGNLRVTLSYQLQENALAIRHEAVTDRPTAVNLTNHSYFKIDRQPLISHYRLRLQCSRRLETDASLLPTGRLLEVAGTPFDFRKEKSLDDIALDTPFVVDPGANPAAELYSPVSGVRMRVHTDQKALVLFNPAGMPSLCFEAQNFPDAPRFSHFPSAVLHPWETYLNETRFVFEKQG</sequence>
<dbReference type="Gene3D" id="2.70.98.10">
    <property type="match status" value="1"/>
</dbReference>
<keyword evidence="8" id="KW-1185">Reference proteome</keyword>
<dbReference type="SUPFAM" id="SSF74650">
    <property type="entry name" value="Galactose mutarotase-like"/>
    <property type="match status" value="1"/>
</dbReference>
<comment type="cofactor">
    <cofactor evidence="1">
        <name>Ca(2+)</name>
        <dbReference type="ChEBI" id="CHEBI:29108"/>
    </cofactor>
</comment>
<gene>
    <name evidence="7" type="ORF">NG653_04000</name>
</gene>
<protein>
    <submittedName>
        <fullName evidence="7">Galactose mutarotase</fullName>
    </submittedName>
</protein>
<comment type="similarity">
    <text evidence="2">Belongs to the aldose epimerase family.</text>
</comment>
<comment type="caution">
    <text evidence="7">The sequence shown here is derived from an EMBL/GenBank/DDBJ whole genome shotgun (WGS) entry which is preliminary data.</text>
</comment>
<dbReference type="CDD" id="cd09019">
    <property type="entry name" value="galactose_mutarotase_like"/>
    <property type="match status" value="1"/>
</dbReference>
<dbReference type="RefSeq" id="WP_252740377.1">
    <property type="nucleotide sequence ID" value="NZ_JAMXIB010000002.1"/>
</dbReference>
<dbReference type="Pfam" id="PF01263">
    <property type="entry name" value="Aldose_epim"/>
    <property type="match status" value="1"/>
</dbReference>
<dbReference type="PANTHER" id="PTHR10091">
    <property type="entry name" value="ALDOSE-1-EPIMERASE"/>
    <property type="match status" value="1"/>
</dbReference>
<evidence type="ECO:0000256" key="2">
    <source>
        <dbReference type="ARBA" id="ARBA00006206"/>
    </source>
</evidence>
<keyword evidence="4" id="KW-0106">Calcium</keyword>